<dbReference type="Pfam" id="PF01966">
    <property type="entry name" value="HD"/>
    <property type="match status" value="1"/>
</dbReference>
<accession>A0A0X8JIC1</accession>
<dbReference type="CDD" id="cd00077">
    <property type="entry name" value="HDc"/>
    <property type="match status" value="1"/>
</dbReference>
<name>A0A0X8JIC1_9BACT</name>
<evidence type="ECO:0000313" key="2">
    <source>
        <dbReference type="EMBL" id="AMD89201.1"/>
    </source>
</evidence>
<dbReference type="STRING" id="44742.AXF13_03210"/>
<dbReference type="InterPro" id="IPR003607">
    <property type="entry name" value="HD/PDEase_dom"/>
</dbReference>
<keyword evidence="3" id="KW-1185">Reference proteome</keyword>
<dbReference type="EMBL" id="CP014229">
    <property type="protein sequence ID" value="AMD89201.1"/>
    <property type="molecule type" value="Genomic_DNA"/>
</dbReference>
<feature type="domain" description="HD" evidence="1">
    <location>
        <begin position="35"/>
        <end position="149"/>
    </location>
</feature>
<dbReference type="SUPFAM" id="SSF109604">
    <property type="entry name" value="HD-domain/PDEase-like"/>
    <property type="match status" value="1"/>
</dbReference>
<proteinExistence type="predicted"/>
<dbReference type="Proteomes" id="UP000069241">
    <property type="component" value="Chromosome"/>
</dbReference>
<evidence type="ECO:0000259" key="1">
    <source>
        <dbReference type="Pfam" id="PF01966"/>
    </source>
</evidence>
<organism evidence="2 3">
    <name type="scientific">Desulfovibrio fairfieldensis</name>
    <dbReference type="NCBI Taxonomy" id="44742"/>
    <lineage>
        <taxon>Bacteria</taxon>
        <taxon>Pseudomonadati</taxon>
        <taxon>Thermodesulfobacteriota</taxon>
        <taxon>Desulfovibrionia</taxon>
        <taxon>Desulfovibrionales</taxon>
        <taxon>Desulfovibrionaceae</taxon>
        <taxon>Desulfovibrio</taxon>
    </lineage>
</organism>
<keyword evidence="2" id="KW-0378">Hydrolase</keyword>
<dbReference type="GO" id="GO:0016787">
    <property type="term" value="F:hydrolase activity"/>
    <property type="evidence" value="ECO:0007669"/>
    <property type="project" value="UniProtKB-KW"/>
</dbReference>
<sequence length="261" mass="29075">MNPDISPHEQWFAAYAARERAKEQGDPAPMDLKLRHTMAVLDNARRVTASEGFDAALTRACLLAALYHDVARFEQYLLYHTFRDRESCNHGLLGVKILKREARLAGEDNATRKIVPAAVGMHNRFSLPAHLPRETELAAHVVRDADKLDILRVMDEHLGGPGPYSPTVVLNLPDDPALAGEAVLRAALAGQVAAYADLRSVNDFRVLLGTWFFDMHFAASRRQFVEDGHARRLLEGLPQNATYGPVRVALLKRLDGARKRD</sequence>
<dbReference type="RefSeq" id="WP_062251621.1">
    <property type="nucleotide sequence ID" value="NZ_CP014229.1"/>
</dbReference>
<evidence type="ECO:0000313" key="3">
    <source>
        <dbReference type="Proteomes" id="UP000069241"/>
    </source>
</evidence>
<dbReference type="AlphaFoldDB" id="A0A0X8JIC1"/>
<dbReference type="Gene3D" id="1.10.3210.10">
    <property type="entry name" value="Hypothetical protein af1432"/>
    <property type="match status" value="1"/>
</dbReference>
<reference evidence="3" key="1">
    <citation type="submission" date="2016-02" db="EMBL/GenBank/DDBJ databases">
        <authorList>
            <person name="Holder M.E."/>
            <person name="Ajami N.J."/>
            <person name="Petrosino J.F."/>
        </authorList>
    </citation>
    <scope>NUCLEOTIDE SEQUENCE [LARGE SCALE GENOMIC DNA]</scope>
    <source>
        <strain evidence="3">CCUG 45958</strain>
    </source>
</reference>
<gene>
    <name evidence="2" type="ORF">AXF13_03210</name>
</gene>
<protein>
    <submittedName>
        <fullName evidence="2">Phosphohydrolase</fullName>
    </submittedName>
</protein>
<dbReference type="InterPro" id="IPR006674">
    <property type="entry name" value="HD_domain"/>
</dbReference>
<dbReference type="KEGG" id="dfi:AXF13_03210"/>